<dbReference type="RefSeq" id="WP_170847960.1">
    <property type="nucleotide sequence ID" value="NZ_BAABFM010000020.1"/>
</dbReference>
<dbReference type="Gene3D" id="6.10.340.10">
    <property type="match status" value="1"/>
</dbReference>
<dbReference type="PANTHER" id="PTHR32089">
    <property type="entry name" value="METHYL-ACCEPTING CHEMOTAXIS PROTEIN MCPB"/>
    <property type="match status" value="1"/>
</dbReference>
<name>A0A1I5FYU0_9FIRM</name>
<reference evidence="7 8" key="1">
    <citation type="submission" date="2016-10" db="EMBL/GenBank/DDBJ databases">
        <authorList>
            <person name="de Groot N.N."/>
        </authorList>
    </citation>
    <scope>NUCLEOTIDE SEQUENCE [LARGE SCALE GENOMIC DNA]</scope>
    <source>
        <strain evidence="7 8">DSM 1283</strain>
    </source>
</reference>
<dbReference type="Pfam" id="PF00015">
    <property type="entry name" value="MCPsignal"/>
    <property type="match status" value="1"/>
</dbReference>
<accession>A0A1I5FYU0</accession>
<proteinExistence type="inferred from homology"/>
<keyword evidence="4" id="KW-1133">Transmembrane helix</keyword>
<dbReference type="AlphaFoldDB" id="A0A1I5FYU0"/>
<keyword evidence="4" id="KW-0812">Transmembrane</keyword>
<dbReference type="GO" id="GO:0016020">
    <property type="term" value="C:membrane"/>
    <property type="evidence" value="ECO:0007669"/>
    <property type="project" value="InterPro"/>
</dbReference>
<dbReference type="SUPFAM" id="SSF58104">
    <property type="entry name" value="Methyl-accepting chemotaxis protein (MCP) signaling domain"/>
    <property type="match status" value="1"/>
</dbReference>
<dbReference type="PROSITE" id="PS50111">
    <property type="entry name" value="CHEMOTAXIS_TRANSDUC_2"/>
    <property type="match status" value="1"/>
</dbReference>
<sequence>MKDNHLRWMDLHKNKLKSIKVKLVKERQNKIKVRLISAFSIPAILIILLGILSYQSASKTVTDHYEKSIVSISDTSSLYLRYVMEELSSKVTEVANSKSLANYYNKYEKLDTSKRGELLRDTKNMIVNMKASTNKIFSYHIIGEKGSAISSNGTLPDSIYTDYINSKEGRMWRDNPSLKEFWSGYHHFIDDKFKFNQEDYGLSLTRKFKDGNGFIIVDIKKDVIFEALNKICQSKNTIAAFISPDEREIIMSGKEIKGNIFINQDFYKNAVTSPENYGSYYVNYNNEANLFVYSKLGNTGMILCSLIPKRDIIDQLSLIGFSTFFVAFFAAVAAIIIGTMIATGISNEVNHMTKSFALVSNGDFTADFKTERRDEFKILNSSVKGMLENICVLIKDMLKFGKKVYLSTESVLKNAETILSATKDISTAMEEVGKGIGTQAEDAEKSYKEMFLFSDKMNEVCKRSKKMGEVVDIVMGTLNNGKTMMEEFNTKTLATTGITKTIIHEIEDLKYQSSLISSIVGTINELAKQTNLLSLNASIEAARAGINGRGFAVVAEEIRKLAEQSINASQNISEIVNMIQDKIKHSVCTAKQAEDYLESQGIALVNTITILNEVNTSVDSLLEGFGEISKHMVEIEESKNKVLDSIQSISAVSEEAAVSSEEITATINEQVIAVSYLVNEVEELSVKAKELEASMNRFKV</sequence>
<evidence type="ECO:0000256" key="1">
    <source>
        <dbReference type="ARBA" id="ARBA00023224"/>
    </source>
</evidence>
<evidence type="ECO:0000256" key="2">
    <source>
        <dbReference type="ARBA" id="ARBA00029447"/>
    </source>
</evidence>
<dbReference type="GO" id="GO:0007165">
    <property type="term" value="P:signal transduction"/>
    <property type="evidence" value="ECO:0007669"/>
    <property type="project" value="UniProtKB-KW"/>
</dbReference>
<evidence type="ECO:0000256" key="4">
    <source>
        <dbReference type="SAM" id="Phobius"/>
    </source>
</evidence>
<organism evidence="7 8">
    <name type="scientific">Anaerocolumna aminovalerica</name>
    <dbReference type="NCBI Taxonomy" id="1527"/>
    <lineage>
        <taxon>Bacteria</taxon>
        <taxon>Bacillati</taxon>
        <taxon>Bacillota</taxon>
        <taxon>Clostridia</taxon>
        <taxon>Lachnospirales</taxon>
        <taxon>Lachnospiraceae</taxon>
        <taxon>Anaerocolumna</taxon>
    </lineage>
</organism>
<comment type="similarity">
    <text evidence="2">Belongs to the methyl-accepting chemotaxis (MCP) protein family.</text>
</comment>
<feature type="domain" description="Methyl-accepting transducer" evidence="5">
    <location>
        <begin position="414"/>
        <end position="664"/>
    </location>
</feature>
<feature type="transmembrane region" description="Helical" evidence="4">
    <location>
        <begin position="318"/>
        <end position="345"/>
    </location>
</feature>
<keyword evidence="8" id="KW-1185">Reference proteome</keyword>
<evidence type="ECO:0000259" key="6">
    <source>
        <dbReference type="PROSITE" id="PS50885"/>
    </source>
</evidence>
<dbReference type="InterPro" id="IPR003660">
    <property type="entry name" value="HAMP_dom"/>
</dbReference>
<dbReference type="STRING" id="1527.SAMN04489757_11678"/>
<feature type="domain" description="HAMP" evidence="6">
    <location>
        <begin position="343"/>
        <end position="395"/>
    </location>
</feature>
<keyword evidence="4" id="KW-0472">Membrane</keyword>
<evidence type="ECO:0000256" key="3">
    <source>
        <dbReference type="PROSITE-ProRule" id="PRU00284"/>
    </source>
</evidence>
<dbReference type="InterPro" id="IPR004089">
    <property type="entry name" value="MCPsignal_dom"/>
</dbReference>
<dbReference type="PROSITE" id="PS50885">
    <property type="entry name" value="HAMP"/>
    <property type="match status" value="1"/>
</dbReference>
<dbReference type="Proteomes" id="UP000198806">
    <property type="component" value="Unassembled WGS sequence"/>
</dbReference>
<dbReference type="PANTHER" id="PTHR32089:SF112">
    <property type="entry name" value="LYSOZYME-LIKE PROTEIN-RELATED"/>
    <property type="match status" value="1"/>
</dbReference>
<evidence type="ECO:0000259" key="5">
    <source>
        <dbReference type="PROSITE" id="PS50111"/>
    </source>
</evidence>
<protein>
    <submittedName>
        <fullName evidence="7">Methyl-accepting chemotaxis protein</fullName>
    </submittedName>
</protein>
<dbReference type="EMBL" id="FOWD01000016">
    <property type="protein sequence ID" value="SFO28907.1"/>
    <property type="molecule type" value="Genomic_DNA"/>
</dbReference>
<gene>
    <name evidence="7" type="ORF">SAMN04489757_11678</name>
</gene>
<dbReference type="Gene3D" id="1.10.287.950">
    <property type="entry name" value="Methyl-accepting chemotaxis protein"/>
    <property type="match status" value="1"/>
</dbReference>
<evidence type="ECO:0000313" key="8">
    <source>
        <dbReference type="Proteomes" id="UP000198806"/>
    </source>
</evidence>
<dbReference type="SMART" id="SM00283">
    <property type="entry name" value="MA"/>
    <property type="match status" value="1"/>
</dbReference>
<keyword evidence="1 3" id="KW-0807">Transducer</keyword>
<feature type="transmembrane region" description="Helical" evidence="4">
    <location>
        <begin position="35"/>
        <end position="54"/>
    </location>
</feature>
<evidence type="ECO:0000313" key="7">
    <source>
        <dbReference type="EMBL" id="SFO28907.1"/>
    </source>
</evidence>